<dbReference type="AlphaFoldDB" id="A0AAV4LVP8"/>
<dbReference type="InterPro" id="IPR004181">
    <property type="entry name" value="Znf_MIZ"/>
</dbReference>
<feature type="domain" description="SP-RING-type" evidence="6">
    <location>
        <begin position="141"/>
        <end position="228"/>
    </location>
</feature>
<dbReference type="GO" id="GO:0016925">
    <property type="term" value="P:protein sumoylation"/>
    <property type="evidence" value="ECO:0007669"/>
    <property type="project" value="TreeGrafter"/>
</dbReference>
<evidence type="ECO:0000256" key="2">
    <source>
        <dbReference type="ARBA" id="ARBA00022771"/>
    </source>
</evidence>
<dbReference type="GeneID" id="94195724"/>
<proteinExistence type="predicted"/>
<dbReference type="InterPro" id="IPR013083">
    <property type="entry name" value="Znf_RING/FYVE/PHD"/>
</dbReference>
<dbReference type="RefSeq" id="XP_067716312.1">
    <property type="nucleotide sequence ID" value="XM_067860211.1"/>
</dbReference>
<gene>
    <name evidence="7" type="ORF">BcabD6B2_36780</name>
</gene>
<dbReference type="PROSITE" id="PS51044">
    <property type="entry name" value="ZF_SP_RING"/>
    <property type="match status" value="1"/>
</dbReference>
<keyword evidence="7" id="KW-0436">Ligase</keyword>
<evidence type="ECO:0000256" key="4">
    <source>
        <dbReference type="PROSITE-ProRule" id="PRU00452"/>
    </source>
</evidence>
<evidence type="ECO:0000256" key="1">
    <source>
        <dbReference type="ARBA" id="ARBA00022723"/>
    </source>
</evidence>
<dbReference type="GO" id="GO:0061665">
    <property type="term" value="F:SUMO ligase activity"/>
    <property type="evidence" value="ECO:0007669"/>
    <property type="project" value="TreeGrafter"/>
</dbReference>
<feature type="region of interest" description="Disordered" evidence="5">
    <location>
        <begin position="290"/>
        <end position="316"/>
    </location>
</feature>
<name>A0AAV4LVP8_BABCB</name>
<evidence type="ECO:0000313" key="8">
    <source>
        <dbReference type="Proteomes" id="UP001497744"/>
    </source>
</evidence>
<accession>A0AAV4LVP8</accession>
<keyword evidence="2 4" id="KW-0863">Zinc-finger</keyword>
<dbReference type="EMBL" id="BPLF01000003">
    <property type="protein sequence ID" value="GIX64243.1"/>
    <property type="molecule type" value="Genomic_DNA"/>
</dbReference>
<evidence type="ECO:0000256" key="5">
    <source>
        <dbReference type="SAM" id="MobiDB-lite"/>
    </source>
</evidence>
<evidence type="ECO:0000256" key="3">
    <source>
        <dbReference type="ARBA" id="ARBA00022833"/>
    </source>
</evidence>
<keyword evidence="1" id="KW-0479">Metal-binding</keyword>
<dbReference type="Gene3D" id="3.30.40.10">
    <property type="entry name" value="Zinc/RING finger domain, C3HC4 (zinc finger)"/>
    <property type="match status" value="1"/>
</dbReference>
<keyword evidence="8" id="KW-1185">Reference proteome</keyword>
<feature type="compositionally biased region" description="Basic and acidic residues" evidence="5">
    <location>
        <begin position="352"/>
        <end position="361"/>
    </location>
</feature>
<dbReference type="GO" id="GO:0000785">
    <property type="term" value="C:chromatin"/>
    <property type="evidence" value="ECO:0007669"/>
    <property type="project" value="TreeGrafter"/>
</dbReference>
<dbReference type="PANTHER" id="PTHR10782">
    <property type="entry name" value="ZINC FINGER MIZ DOMAIN-CONTAINING PROTEIN"/>
    <property type="match status" value="1"/>
</dbReference>
<reference evidence="7 8" key="1">
    <citation type="submission" date="2021-06" db="EMBL/GenBank/DDBJ databases">
        <title>Genome sequence of Babesia caballi.</title>
        <authorList>
            <person name="Yamagishi J."/>
            <person name="Kidaka T."/>
            <person name="Ochi A."/>
        </authorList>
    </citation>
    <scope>NUCLEOTIDE SEQUENCE [LARGE SCALE GENOMIC DNA]</scope>
    <source>
        <strain evidence="7">USDA-D6B2</strain>
    </source>
</reference>
<feature type="compositionally biased region" description="Basic residues" evidence="5">
    <location>
        <begin position="295"/>
        <end position="306"/>
    </location>
</feature>
<evidence type="ECO:0000313" key="7">
    <source>
        <dbReference type="EMBL" id="GIX64243.1"/>
    </source>
</evidence>
<dbReference type="Pfam" id="PF02891">
    <property type="entry name" value="zf-MIZ"/>
    <property type="match status" value="1"/>
</dbReference>
<comment type="caution">
    <text evidence="7">The sequence shown here is derived from an EMBL/GenBank/DDBJ whole genome shotgun (WGS) entry which is preliminary data.</text>
</comment>
<dbReference type="Proteomes" id="UP001497744">
    <property type="component" value="Unassembled WGS sequence"/>
</dbReference>
<organism evidence="7 8">
    <name type="scientific">Babesia caballi</name>
    <dbReference type="NCBI Taxonomy" id="5871"/>
    <lineage>
        <taxon>Eukaryota</taxon>
        <taxon>Sar</taxon>
        <taxon>Alveolata</taxon>
        <taxon>Apicomplexa</taxon>
        <taxon>Aconoidasida</taxon>
        <taxon>Piroplasmida</taxon>
        <taxon>Babesiidae</taxon>
        <taxon>Babesia</taxon>
    </lineage>
</organism>
<dbReference type="PANTHER" id="PTHR10782:SF4">
    <property type="entry name" value="TONALLI, ISOFORM E"/>
    <property type="match status" value="1"/>
</dbReference>
<dbReference type="CDD" id="cd16650">
    <property type="entry name" value="SP-RING_PIAS-like"/>
    <property type="match status" value="1"/>
</dbReference>
<dbReference type="SUPFAM" id="SSF57850">
    <property type="entry name" value="RING/U-box"/>
    <property type="match status" value="1"/>
</dbReference>
<keyword evidence="3" id="KW-0862">Zinc</keyword>
<sequence length="494" mass="55306">MGSRTAIFKVDISDLDKWVSQNKDVYIVSLPLSKNKLMHEWPRTFELSINNEVVHVVKEPTWGHLRRDNPIKVTYAMRPGENLIELSSTTYDENGPPFLIIVMVSKRVTVQRIIETIRRKRTIPFNDSKRRVLELINRKRDDDEVICIQGSHKIELNCPITLDRIELPTRGKHCEHIQCFDLNGYLQVMQNVSTFNTRWKCPECHLIVKPMDLVIDGYVLQILETVPQGTSTVEVDESGGYKAVKMNGSMGDISHFSESIPTYDVGDVSGDSSSCSVYTTSALSEDSCAISPHDRKFKPNTVGKHHGKDENDSNLGRTFRLDHADEAPSNASRAIPVCTREIISLDSSDESDSQHGGDHTHGGKPSKLHNLGSSKNSNKISSAETDARFDSRKVTKVHNGEKNRFQIVKRPQSTLSERLRRLPQIASSPLSTARGTTLKCPSSDAATKTQANLTTTHSEASNCPRSGCKRSNVDHMMEHNTRANVGIQRFPFFG</sequence>
<feature type="compositionally biased region" description="Polar residues" evidence="5">
    <location>
        <begin position="371"/>
        <end position="384"/>
    </location>
</feature>
<dbReference type="GO" id="GO:0008270">
    <property type="term" value="F:zinc ion binding"/>
    <property type="evidence" value="ECO:0007669"/>
    <property type="project" value="UniProtKB-KW"/>
</dbReference>
<protein>
    <submittedName>
        <fullName evidence="7">E3 SUMO-protein ligase pli1</fullName>
    </submittedName>
</protein>
<evidence type="ECO:0000259" key="6">
    <source>
        <dbReference type="PROSITE" id="PS51044"/>
    </source>
</evidence>
<feature type="region of interest" description="Disordered" evidence="5">
    <location>
        <begin position="346"/>
        <end position="390"/>
    </location>
</feature>
<dbReference type="GO" id="GO:0016874">
    <property type="term" value="F:ligase activity"/>
    <property type="evidence" value="ECO:0007669"/>
    <property type="project" value="UniProtKB-KW"/>
</dbReference>